<feature type="transmembrane region" description="Helical" evidence="2">
    <location>
        <begin position="53"/>
        <end position="72"/>
    </location>
</feature>
<feature type="compositionally biased region" description="Low complexity" evidence="1">
    <location>
        <begin position="148"/>
        <end position="159"/>
    </location>
</feature>
<evidence type="ECO:0000256" key="2">
    <source>
        <dbReference type="SAM" id="Phobius"/>
    </source>
</evidence>
<protein>
    <submittedName>
        <fullName evidence="3">Uncharacterized protein</fullName>
    </submittedName>
</protein>
<accession>G7E4G5</accession>
<dbReference type="eggNOG" id="ENOG502RA6K">
    <property type="taxonomic scope" value="Eukaryota"/>
</dbReference>
<keyword evidence="2" id="KW-0812">Transmembrane</keyword>
<feature type="transmembrane region" description="Helical" evidence="2">
    <location>
        <begin position="78"/>
        <end position="101"/>
    </location>
</feature>
<feature type="compositionally biased region" description="Polar residues" evidence="1">
    <location>
        <begin position="130"/>
        <end position="139"/>
    </location>
</feature>
<dbReference type="HOGENOM" id="CLU_1547679_0_0_1"/>
<evidence type="ECO:0000256" key="1">
    <source>
        <dbReference type="SAM" id="MobiDB-lite"/>
    </source>
</evidence>
<dbReference type="OMA" id="PIYNFPL"/>
<evidence type="ECO:0000313" key="4">
    <source>
        <dbReference type="Proteomes" id="UP000009131"/>
    </source>
</evidence>
<feature type="transmembrane region" description="Helical" evidence="2">
    <location>
        <begin position="20"/>
        <end position="41"/>
    </location>
</feature>
<gene>
    <name evidence="3" type="primary">Mo04404</name>
    <name evidence="3" type="ORF">E5Q_04404</name>
</gene>
<name>G7E4G5_MIXOS</name>
<keyword evidence="4" id="KW-1185">Reference proteome</keyword>
<feature type="region of interest" description="Disordered" evidence="1">
    <location>
        <begin position="130"/>
        <end position="181"/>
    </location>
</feature>
<keyword evidence="2" id="KW-0472">Membrane</keyword>
<dbReference type="Proteomes" id="UP000009131">
    <property type="component" value="Unassembled WGS sequence"/>
</dbReference>
<evidence type="ECO:0000313" key="3">
    <source>
        <dbReference type="EMBL" id="GAA97725.1"/>
    </source>
</evidence>
<comment type="caution">
    <text evidence="3">The sequence shown here is derived from an EMBL/GenBank/DDBJ whole genome shotgun (WGS) entry which is preliminary data.</text>
</comment>
<organism evidence="3 4">
    <name type="scientific">Mixia osmundae (strain CBS 9802 / IAM 14324 / JCM 22182 / KY 12970)</name>
    <dbReference type="NCBI Taxonomy" id="764103"/>
    <lineage>
        <taxon>Eukaryota</taxon>
        <taxon>Fungi</taxon>
        <taxon>Dikarya</taxon>
        <taxon>Basidiomycota</taxon>
        <taxon>Pucciniomycotina</taxon>
        <taxon>Mixiomycetes</taxon>
        <taxon>Mixiales</taxon>
        <taxon>Mixiaceae</taxon>
        <taxon>Mixia</taxon>
    </lineage>
</organism>
<dbReference type="RefSeq" id="XP_014564819.1">
    <property type="nucleotide sequence ID" value="XM_014709333.1"/>
</dbReference>
<dbReference type="InParanoid" id="G7E4G5"/>
<dbReference type="AlphaFoldDB" id="G7E4G5"/>
<dbReference type="OrthoDB" id="2500246at2759"/>
<reference evidence="3 4" key="2">
    <citation type="journal article" date="2012" name="Open Biol.">
        <title>Characteristics of nucleosomes and linker DNA regions on the genome of the basidiomycete Mixia osmundae revealed by mono- and dinucleosome mapping.</title>
        <authorList>
            <person name="Nishida H."/>
            <person name="Kondo S."/>
            <person name="Matsumoto T."/>
            <person name="Suzuki Y."/>
            <person name="Yoshikawa H."/>
            <person name="Taylor T.D."/>
            <person name="Sugiyama J."/>
        </authorList>
    </citation>
    <scope>NUCLEOTIDE SEQUENCE [LARGE SCALE GENOMIC DNA]</scope>
    <source>
        <strain evidence="4">CBS 9802 / IAM 14324 / JCM 22182 / KY 12970</strain>
    </source>
</reference>
<dbReference type="EMBL" id="BABT02000134">
    <property type="protein sequence ID" value="GAA97725.1"/>
    <property type="molecule type" value="Genomic_DNA"/>
</dbReference>
<reference evidence="3 4" key="1">
    <citation type="journal article" date="2011" name="J. Gen. Appl. Microbiol.">
        <title>Draft genome sequencing of the enigmatic basidiomycete Mixia osmundae.</title>
        <authorList>
            <person name="Nishida H."/>
            <person name="Nagatsuka Y."/>
            <person name="Sugiyama J."/>
        </authorList>
    </citation>
    <scope>NUCLEOTIDE SEQUENCE [LARGE SCALE GENOMIC DNA]</scope>
    <source>
        <strain evidence="4">CBS 9802 / IAM 14324 / JCM 22182 / KY 12970</strain>
    </source>
</reference>
<sequence length="181" mass="19170">MALPSSLDVNRLLLAHSTLSAVTAAGSSPSYNLPIALYGLLVVDKDPESLRTFAILHLLSFVLDIIWLTNYASYSSSFALFLVVINFVLKPVTFLAVLANLKQRNEPALPSSFGNQQVWSMPGGYNAQAQASAPYQSFSEAPEDEEPQAAARSAGQSASKPQAAQGSPAKPAGGYHSIGDD</sequence>
<proteinExistence type="predicted"/>
<keyword evidence="2" id="KW-1133">Transmembrane helix</keyword>